<dbReference type="Gene3D" id="3.90.79.10">
    <property type="entry name" value="Nucleoside Triphosphate Pyrophosphohydrolase"/>
    <property type="match status" value="1"/>
</dbReference>
<evidence type="ECO:0000256" key="12">
    <source>
        <dbReference type="ARBA" id="ARBA00026218"/>
    </source>
</evidence>
<feature type="domain" description="Nudix hydrolase" evidence="22">
    <location>
        <begin position="1"/>
        <end position="124"/>
    </location>
</feature>
<comment type="catalytic activity">
    <reaction evidence="8">
        <text>2-oxo-dATP + H2O = 2-oxo-dAMP + diphosphate + H(+)</text>
        <dbReference type="Rhea" id="RHEA:31583"/>
        <dbReference type="ChEBI" id="CHEBI:15377"/>
        <dbReference type="ChEBI" id="CHEBI:15378"/>
        <dbReference type="ChEBI" id="CHEBI:33019"/>
        <dbReference type="ChEBI" id="CHEBI:63212"/>
        <dbReference type="ChEBI" id="CHEBI:77897"/>
        <dbReference type="EC" id="3.6.1.56"/>
    </reaction>
    <physiologicalReaction direction="left-to-right" evidence="8">
        <dbReference type="Rhea" id="RHEA:31584"/>
    </physiologicalReaction>
</comment>
<evidence type="ECO:0000256" key="9">
    <source>
        <dbReference type="ARBA" id="ARBA00024486"/>
    </source>
</evidence>
<evidence type="ECO:0000256" key="1">
    <source>
        <dbReference type="ARBA" id="ARBA00001946"/>
    </source>
</evidence>
<comment type="catalytic activity">
    <reaction evidence="10">
        <text>2-oxo-ATP + H2O = 2-oxo-AMP + diphosphate + H(+)</text>
        <dbReference type="Rhea" id="RHEA:67392"/>
        <dbReference type="ChEBI" id="CHEBI:15377"/>
        <dbReference type="ChEBI" id="CHEBI:15378"/>
        <dbReference type="ChEBI" id="CHEBI:33019"/>
        <dbReference type="ChEBI" id="CHEBI:71395"/>
        <dbReference type="ChEBI" id="CHEBI:172878"/>
    </reaction>
    <physiologicalReaction direction="left-to-right" evidence="10">
        <dbReference type="Rhea" id="RHEA:67393"/>
    </physiologicalReaction>
</comment>
<organism evidence="23">
    <name type="scientific">Arthrobacter saudimassiliensis</name>
    <dbReference type="NCBI Taxonomy" id="1461584"/>
    <lineage>
        <taxon>Bacteria</taxon>
        <taxon>Bacillati</taxon>
        <taxon>Actinomycetota</taxon>
        <taxon>Actinomycetes</taxon>
        <taxon>Micrococcales</taxon>
        <taxon>Micrococcaceae</taxon>
        <taxon>Arthrobacter</taxon>
    </lineage>
</organism>
<dbReference type="PROSITE" id="PS51462">
    <property type="entry name" value="NUDIX"/>
    <property type="match status" value="1"/>
</dbReference>
<reference evidence="23" key="1">
    <citation type="submission" date="2014-07" db="EMBL/GenBank/DDBJ databases">
        <authorList>
            <person name="Urmite Genomes Urmite Genomes"/>
        </authorList>
    </citation>
    <scope>NUCLEOTIDE SEQUENCE</scope>
    <source>
        <strain evidence="23">11W110_air</strain>
    </source>
</reference>
<evidence type="ECO:0000256" key="8">
    <source>
        <dbReference type="ARBA" id="ARBA00024459"/>
    </source>
</evidence>
<name>A0A078MN81_9MICC</name>
<evidence type="ECO:0000256" key="20">
    <source>
        <dbReference type="ARBA" id="ARBA00049032"/>
    </source>
</evidence>
<dbReference type="EC" id="3.6.1.56" evidence="11"/>
<evidence type="ECO:0000259" key="22">
    <source>
        <dbReference type="PROSITE" id="PS51462"/>
    </source>
</evidence>
<evidence type="ECO:0000256" key="5">
    <source>
        <dbReference type="ARBA" id="ARBA00022801"/>
    </source>
</evidence>
<evidence type="ECO:0000256" key="7">
    <source>
        <dbReference type="ARBA" id="ARBA00024448"/>
    </source>
</evidence>
<evidence type="ECO:0000313" key="23">
    <source>
        <dbReference type="EMBL" id="CEA07745.1"/>
    </source>
</evidence>
<evidence type="ECO:0000256" key="11">
    <source>
        <dbReference type="ARBA" id="ARBA00026103"/>
    </source>
</evidence>
<evidence type="ECO:0000256" key="15">
    <source>
        <dbReference type="ARBA" id="ARBA00030682"/>
    </source>
</evidence>
<dbReference type="PANTHER" id="PTHR43758:SF2">
    <property type="entry name" value="OXIDIZED PURINE NUCLEOSIDE TRIPHOSPHATE HYDROLASE"/>
    <property type="match status" value="1"/>
</dbReference>
<gene>
    <name evidence="23" type="primary">mutX</name>
    <name evidence="23" type="ORF">BN1051_01067</name>
</gene>
<dbReference type="GO" id="GO:0005737">
    <property type="term" value="C:cytoplasm"/>
    <property type="evidence" value="ECO:0007669"/>
    <property type="project" value="TreeGrafter"/>
</dbReference>
<comment type="catalytic activity">
    <reaction evidence="9">
        <text>8-oxo-dGTP + H2O = 8-oxo-dGMP + diphosphate + H(+)</text>
        <dbReference type="Rhea" id="RHEA:31575"/>
        <dbReference type="ChEBI" id="CHEBI:15377"/>
        <dbReference type="ChEBI" id="CHEBI:15378"/>
        <dbReference type="ChEBI" id="CHEBI:33019"/>
        <dbReference type="ChEBI" id="CHEBI:63224"/>
        <dbReference type="ChEBI" id="CHEBI:77896"/>
    </reaction>
    <physiologicalReaction direction="left-to-right" evidence="9">
        <dbReference type="Rhea" id="RHEA:31576"/>
    </physiologicalReaction>
</comment>
<evidence type="ECO:0000256" key="10">
    <source>
        <dbReference type="ARBA" id="ARBA00024596"/>
    </source>
</evidence>
<comment type="catalytic activity">
    <reaction evidence="18">
        <text>N(6)-methyl-ATP + H2O = N(6)-methyl-AMP + diphosphate + H(+)</text>
        <dbReference type="Rhea" id="RHEA:67608"/>
        <dbReference type="ChEBI" id="CHEBI:15377"/>
        <dbReference type="ChEBI" id="CHEBI:15378"/>
        <dbReference type="ChEBI" id="CHEBI:33019"/>
        <dbReference type="ChEBI" id="CHEBI:144842"/>
        <dbReference type="ChEBI" id="CHEBI:172873"/>
    </reaction>
    <physiologicalReaction direction="left-to-right" evidence="18">
        <dbReference type="Rhea" id="RHEA:67609"/>
    </physiologicalReaction>
</comment>
<evidence type="ECO:0000256" key="21">
    <source>
        <dbReference type="ARBA" id="ARBA00053094"/>
    </source>
</evidence>
<evidence type="ECO:0000256" key="3">
    <source>
        <dbReference type="ARBA" id="ARBA00011245"/>
    </source>
</evidence>
<comment type="catalytic activity">
    <reaction evidence="7">
        <text>8-oxo-dATP + H2O = 8-oxo-dAMP + diphosphate + H(+)</text>
        <dbReference type="Rhea" id="RHEA:65396"/>
        <dbReference type="ChEBI" id="CHEBI:15377"/>
        <dbReference type="ChEBI" id="CHEBI:15378"/>
        <dbReference type="ChEBI" id="CHEBI:33019"/>
        <dbReference type="ChEBI" id="CHEBI:71361"/>
        <dbReference type="ChEBI" id="CHEBI:172871"/>
    </reaction>
    <physiologicalReaction direction="left-to-right" evidence="7">
        <dbReference type="Rhea" id="RHEA:65397"/>
    </physiologicalReaction>
</comment>
<comment type="similarity">
    <text evidence="2">Belongs to the Nudix hydrolase family.</text>
</comment>
<dbReference type="SUPFAM" id="SSF55811">
    <property type="entry name" value="Nudix"/>
    <property type="match status" value="1"/>
</dbReference>
<evidence type="ECO:0000256" key="19">
    <source>
        <dbReference type="ARBA" id="ARBA00048894"/>
    </source>
</evidence>
<dbReference type="PATRIC" id="fig|1461584.3.peg.1058"/>
<protein>
    <recommendedName>
        <fullName evidence="12">Oxidized purine nucleoside triphosphate hydrolase</fullName>
        <ecNumber evidence="11">3.6.1.56</ecNumber>
    </recommendedName>
    <alternativeName>
        <fullName evidence="16">2-hydroxy-dATP diphosphatase</fullName>
    </alternativeName>
    <alternativeName>
        <fullName evidence="15">7,8-dihydro-8-oxoguanine triphosphatase</fullName>
    </alternativeName>
    <alternativeName>
        <fullName evidence="14">8-oxo-dGTPase</fullName>
    </alternativeName>
    <alternativeName>
        <fullName evidence="17">Methylated purine nucleoside triphosphate hydrolase</fullName>
    </alternativeName>
    <alternativeName>
        <fullName evidence="13">Nucleoside diphosphate-linked moiety X motif 1</fullName>
    </alternativeName>
</protein>
<dbReference type="AlphaFoldDB" id="A0A078MN81"/>
<evidence type="ECO:0000256" key="6">
    <source>
        <dbReference type="ARBA" id="ARBA00022842"/>
    </source>
</evidence>
<keyword evidence="5" id="KW-0378">Hydrolase</keyword>
<comment type="subunit">
    <text evidence="3">Monomer.</text>
</comment>
<dbReference type="EMBL" id="LN483070">
    <property type="protein sequence ID" value="CEA07745.1"/>
    <property type="molecule type" value="Genomic_DNA"/>
</dbReference>
<evidence type="ECO:0000256" key="4">
    <source>
        <dbReference type="ARBA" id="ARBA00022723"/>
    </source>
</evidence>
<comment type="function">
    <text evidence="21">Oxidized purine nucleoside triphosphate hydrolase which is a prominent sanitizer of the oxidized nucleotide pool. Catalyzes the hydrolysis of 2-oxo-dATP (2-hydroxy-dATP) into 2-oxo-dAMP. Also has a significant hydrolase activity toward 2-oxo-ATP, 8-oxo-dGTP and 8-oxo-dATP. Through the hydrolysis of oxidized purine nucleoside triphosphates, prevents their incorporation into DNA and the subsequent transversions A:T to C:G and G:C to T:A. Also catalyzes the hydrolysis of methylated purine nucleoside triphosphate preventing their integration into DNA. Through this antimutagenic activity protects cells from oxidative stress.</text>
</comment>
<evidence type="ECO:0000256" key="17">
    <source>
        <dbReference type="ARBA" id="ARBA00032071"/>
    </source>
</evidence>
<evidence type="ECO:0000256" key="14">
    <source>
        <dbReference type="ARBA" id="ARBA00030634"/>
    </source>
</evidence>
<dbReference type="PRINTS" id="PR01403">
    <property type="entry name" value="8OXTPHPHTASE"/>
</dbReference>
<dbReference type="CDD" id="cd03427">
    <property type="entry name" value="NUDIX_MTH1_Nudt1"/>
    <property type="match status" value="1"/>
</dbReference>
<proteinExistence type="inferred from homology"/>
<dbReference type="InterPro" id="IPR000086">
    <property type="entry name" value="NUDIX_hydrolase_dom"/>
</dbReference>
<accession>A0A078MN81</accession>
<dbReference type="GO" id="GO:0008828">
    <property type="term" value="F:dATP diphosphatase activity"/>
    <property type="evidence" value="ECO:0007669"/>
    <property type="project" value="UniProtKB-EC"/>
</dbReference>
<dbReference type="InterPro" id="IPR015797">
    <property type="entry name" value="NUDIX_hydrolase-like_dom_sf"/>
</dbReference>
<keyword evidence="4" id="KW-0479">Metal-binding</keyword>
<comment type="cofactor">
    <cofactor evidence="1">
        <name>Mg(2+)</name>
        <dbReference type="ChEBI" id="CHEBI:18420"/>
    </cofactor>
</comment>
<dbReference type="GO" id="GO:0046872">
    <property type="term" value="F:metal ion binding"/>
    <property type="evidence" value="ECO:0007669"/>
    <property type="project" value="UniProtKB-KW"/>
</dbReference>
<evidence type="ECO:0000256" key="16">
    <source>
        <dbReference type="ARBA" id="ARBA00031927"/>
    </source>
</evidence>
<evidence type="ECO:0000256" key="2">
    <source>
        <dbReference type="ARBA" id="ARBA00005582"/>
    </source>
</evidence>
<evidence type="ECO:0000256" key="13">
    <source>
        <dbReference type="ARBA" id="ARBA00029673"/>
    </source>
</evidence>
<sequence length="150" mass="16386">MRGTGENAEVLMGLKQTGFGTGRIVTLGGHVEPGETPEQAAVREVEEEAAVTIREQDLVRAGSIEFVFPFRPEWDMSTVVFTARTWEGEPSPSEEIIPAWYPVDAVPYAQMWPDSALWMPRVLAGEDFAATVTLDEDNSSVAEIVFAALG</sequence>
<comment type="catalytic activity">
    <reaction evidence="20">
        <text>N(6)-methyl-dATP + H2O = N(6)-methyl-dAMP + diphosphate + H(+)</text>
        <dbReference type="Rhea" id="RHEA:67604"/>
        <dbReference type="ChEBI" id="CHEBI:15377"/>
        <dbReference type="ChEBI" id="CHEBI:15378"/>
        <dbReference type="ChEBI" id="CHEBI:33019"/>
        <dbReference type="ChEBI" id="CHEBI:169976"/>
        <dbReference type="ChEBI" id="CHEBI:172872"/>
    </reaction>
    <physiologicalReaction direction="left-to-right" evidence="20">
        <dbReference type="Rhea" id="RHEA:67605"/>
    </physiologicalReaction>
</comment>
<comment type="catalytic activity">
    <reaction evidence="19">
        <text>O(6)-methyl-dGTP + H2O = O(6)-methyl-dGMP + diphosphate + H(+)</text>
        <dbReference type="Rhea" id="RHEA:67600"/>
        <dbReference type="ChEBI" id="CHEBI:15377"/>
        <dbReference type="ChEBI" id="CHEBI:15378"/>
        <dbReference type="ChEBI" id="CHEBI:33019"/>
        <dbReference type="ChEBI" id="CHEBI:169974"/>
        <dbReference type="ChEBI" id="CHEBI:169975"/>
    </reaction>
    <physiologicalReaction direction="left-to-right" evidence="19">
        <dbReference type="Rhea" id="RHEA:67601"/>
    </physiologicalReaction>
</comment>
<dbReference type="InterPro" id="IPR003563">
    <property type="entry name" value="8ODP"/>
</dbReference>
<keyword evidence="6" id="KW-0460">Magnesium</keyword>
<evidence type="ECO:0000256" key="18">
    <source>
        <dbReference type="ARBA" id="ARBA00048002"/>
    </source>
</evidence>
<dbReference type="GO" id="GO:0008413">
    <property type="term" value="F:8-oxo-7,8-dihydroguanosine triphosphate pyrophosphatase activity"/>
    <property type="evidence" value="ECO:0007669"/>
    <property type="project" value="InterPro"/>
</dbReference>
<dbReference type="GO" id="GO:0042262">
    <property type="term" value="P:DNA protection"/>
    <property type="evidence" value="ECO:0007669"/>
    <property type="project" value="InterPro"/>
</dbReference>
<dbReference type="PANTHER" id="PTHR43758">
    <property type="entry name" value="7,8-DIHYDRO-8-OXOGUANINE TRIPHOSPHATASE"/>
    <property type="match status" value="1"/>
</dbReference>
<dbReference type="Pfam" id="PF00293">
    <property type="entry name" value="NUDIX"/>
    <property type="match status" value="1"/>
</dbReference>